<protein>
    <submittedName>
        <fullName evidence="2">Uncharacterized protein</fullName>
    </submittedName>
</protein>
<accession>A0A418CHF5</accession>
<evidence type="ECO:0000256" key="1">
    <source>
        <dbReference type="SAM" id="MobiDB-lite"/>
    </source>
</evidence>
<organism evidence="2 3">
    <name type="scientific">Aphanomyces astaci</name>
    <name type="common">Crayfish plague agent</name>
    <dbReference type="NCBI Taxonomy" id="112090"/>
    <lineage>
        <taxon>Eukaryota</taxon>
        <taxon>Sar</taxon>
        <taxon>Stramenopiles</taxon>
        <taxon>Oomycota</taxon>
        <taxon>Saprolegniomycetes</taxon>
        <taxon>Saprolegniales</taxon>
        <taxon>Verrucalvaceae</taxon>
        <taxon>Aphanomyces</taxon>
    </lineage>
</organism>
<sequence length="666" mass="73648">MYPSEATQIDVPNLGFATITRRSSGNPVRCIALYPRYRVRNLLPVPIVLRRHPTDDDDNADMQHIPRYAARDTGWLSFDVGVTPHDTLVWSATPVTWHAPDGPHTALAWTFATPFYALPPLATWWVWDLADEAKCTTLQGPASKHVSSKRRGSTSGLAWIRHRLGSFDSSSVPQLGPSCSVRLSVANAANEFGWSRPIPMHATATMPSRHRLILPHRQHRHLMATVHKTTKDGLTTCVSISHDPQPPVAFHNHVNHVFGVTTRSIPGGVVMVPAQGIVEYDWDIQQTQYGDDDKGEDEEVEGGGGEDHISTRRPPPPITTTPSVFDATGKDLPPSRLRFRLCLPADNNNETADAAVGWSNELWVVEGIQFAKWTDKAVAVVLLVTAYMRAGTWIVRLECVEGPYTNHTPRHSTLLLQCRDQPSRNRHRTDQLHRTRVDITVDEIALSLFDEQAVVQSMYQELFRLSAKQCHVTWASASDAVPEAAKLRHDLGYLDHLHSFFTSVVHLGSLELIHLFDDCNFPVILATCPPSSSSALRMLTDADLLAKHISPSSESLLLRVIPPSSPTVPDTAAGGYDDGTPESWHQPVCPKVFIEHLSIQPIEMTITARSIYGLDRTPLTLSAVTLTNVFCDPDQLIKDIAANYVADALVHSPMVLMSLNVFGNPA</sequence>
<dbReference type="EMBL" id="QUTF01027609">
    <property type="protein sequence ID" value="RHY79782.1"/>
    <property type="molecule type" value="Genomic_DNA"/>
</dbReference>
<dbReference type="AlphaFoldDB" id="A0A418CHF5"/>
<dbReference type="VEuPathDB" id="FungiDB:H257_09457"/>
<comment type="caution">
    <text evidence="2">The sequence shown here is derived from an EMBL/GenBank/DDBJ whole genome shotgun (WGS) entry which is preliminary data.</text>
</comment>
<proteinExistence type="predicted"/>
<feature type="region of interest" description="Disordered" evidence="1">
    <location>
        <begin position="288"/>
        <end position="329"/>
    </location>
</feature>
<reference evidence="2 3" key="1">
    <citation type="submission" date="2018-08" db="EMBL/GenBank/DDBJ databases">
        <title>Aphanomyces genome sequencing and annotation.</title>
        <authorList>
            <person name="Minardi D."/>
            <person name="Oidtmann B."/>
            <person name="Van Der Giezen M."/>
            <person name="Studholme D.J."/>
        </authorList>
    </citation>
    <scope>NUCLEOTIDE SEQUENCE [LARGE SCALE GENOMIC DNA]</scope>
    <source>
        <strain evidence="2 3">FDL457</strain>
    </source>
</reference>
<evidence type="ECO:0000313" key="3">
    <source>
        <dbReference type="Proteomes" id="UP000286510"/>
    </source>
</evidence>
<name>A0A418CHF5_APHAT</name>
<evidence type="ECO:0000313" key="2">
    <source>
        <dbReference type="EMBL" id="RHY79782.1"/>
    </source>
</evidence>
<dbReference type="Proteomes" id="UP000286510">
    <property type="component" value="Unassembled WGS sequence"/>
</dbReference>
<gene>
    <name evidence="2" type="ORF">DYB26_012692</name>
</gene>